<accession>A0A286UJU4</accession>
<proteinExistence type="predicted"/>
<name>A0A286UJU4_9AGAM</name>
<organism evidence="3 4">
    <name type="scientific">Pyrrhoderma noxium</name>
    <dbReference type="NCBI Taxonomy" id="2282107"/>
    <lineage>
        <taxon>Eukaryota</taxon>
        <taxon>Fungi</taxon>
        <taxon>Dikarya</taxon>
        <taxon>Basidiomycota</taxon>
        <taxon>Agaricomycotina</taxon>
        <taxon>Agaricomycetes</taxon>
        <taxon>Hymenochaetales</taxon>
        <taxon>Hymenochaetaceae</taxon>
        <taxon>Pyrrhoderma</taxon>
    </lineage>
</organism>
<dbReference type="EMBL" id="NBII01000004">
    <property type="protein sequence ID" value="PAV19789.1"/>
    <property type="molecule type" value="Genomic_DNA"/>
</dbReference>
<feature type="domain" description="DUF6533" evidence="2">
    <location>
        <begin position="25"/>
        <end position="71"/>
    </location>
</feature>
<feature type="transmembrane region" description="Helical" evidence="1">
    <location>
        <begin position="235"/>
        <end position="254"/>
    </location>
</feature>
<keyword evidence="1" id="KW-1133">Transmembrane helix</keyword>
<dbReference type="AlphaFoldDB" id="A0A286UJU4"/>
<evidence type="ECO:0000259" key="2">
    <source>
        <dbReference type="Pfam" id="PF20151"/>
    </source>
</evidence>
<feature type="transmembrane region" description="Helical" evidence="1">
    <location>
        <begin position="190"/>
        <end position="214"/>
    </location>
</feature>
<sequence>MDGFSFSSDEDKLSEYAEGYQIAKYLGISSLALLLYDHLTCLDQEVHFLWRGGTDDSLTRILYFLNRYVPPFVFLVQIFFSVKPSIKLVGSSQDFKLQLSDYSSCTPAIRTVSSFLLIDIFVVEAILVIRVYHLWSHCRIAQCTISFVFVLCIGISVGFSGRAIHDLRGTHIGSGPNNFVFGCLNNGDGLYWPIFVPTLIIQSILFIATITRIMRPLRARKNLKVVNRLLRDGGIFYLVVIAPVLVVLIGSSMIKSFEISVPTLLSNFILAIQSVCASHLILSINSLASELGSDPSFLLSNVEISRVAWRQGRNKNELFVDLRVNDDISLEDPSIELADLDPRVVEMAGKLRVTRSQSLGHIQSMYAKPPYGYTNERKTTI</sequence>
<protein>
    <recommendedName>
        <fullName evidence="2">DUF6533 domain-containing protein</fullName>
    </recommendedName>
</protein>
<feature type="transmembrane region" description="Helical" evidence="1">
    <location>
        <begin position="144"/>
        <end position="164"/>
    </location>
</feature>
<gene>
    <name evidence="3" type="ORF">PNOK_0472300</name>
</gene>
<feature type="transmembrane region" description="Helical" evidence="1">
    <location>
        <begin position="112"/>
        <end position="132"/>
    </location>
</feature>
<keyword evidence="1" id="KW-0812">Transmembrane</keyword>
<evidence type="ECO:0000313" key="4">
    <source>
        <dbReference type="Proteomes" id="UP000217199"/>
    </source>
</evidence>
<dbReference type="Pfam" id="PF20151">
    <property type="entry name" value="DUF6533"/>
    <property type="match status" value="1"/>
</dbReference>
<evidence type="ECO:0000256" key="1">
    <source>
        <dbReference type="SAM" id="Phobius"/>
    </source>
</evidence>
<keyword evidence="4" id="KW-1185">Reference proteome</keyword>
<dbReference type="Proteomes" id="UP000217199">
    <property type="component" value="Unassembled WGS sequence"/>
</dbReference>
<evidence type="ECO:0000313" key="3">
    <source>
        <dbReference type="EMBL" id="PAV19789.1"/>
    </source>
</evidence>
<comment type="caution">
    <text evidence="3">The sequence shown here is derived from an EMBL/GenBank/DDBJ whole genome shotgun (WGS) entry which is preliminary data.</text>
</comment>
<reference evidence="3 4" key="1">
    <citation type="journal article" date="2017" name="Mol. Ecol.">
        <title>Comparative and population genomic landscape of Phellinus noxius: A hypervariable fungus causing root rot in trees.</title>
        <authorList>
            <person name="Chung C.L."/>
            <person name="Lee T.J."/>
            <person name="Akiba M."/>
            <person name="Lee H.H."/>
            <person name="Kuo T.H."/>
            <person name="Liu D."/>
            <person name="Ke H.M."/>
            <person name="Yokoi T."/>
            <person name="Roa M.B."/>
            <person name="Lu M.J."/>
            <person name="Chang Y.Y."/>
            <person name="Ann P.J."/>
            <person name="Tsai J.N."/>
            <person name="Chen C.Y."/>
            <person name="Tzean S.S."/>
            <person name="Ota Y."/>
            <person name="Hattori T."/>
            <person name="Sahashi N."/>
            <person name="Liou R.F."/>
            <person name="Kikuchi T."/>
            <person name="Tsai I.J."/>
        </authorList>
    </citation>
    <scope>NUCLEOTIDE SEQUENCE [LARGE SCALE GENOMIC DNA]</scope>
    <source>
        <strain evidence="3 4">FFPRI411160</strain>
    </source>
</reference>
<dbReference type="InParanoid" id="A0A286UJU4"/>
<keyword evidence="1" id="KW-0472">Membrane</keyword>
<dbReference type="InterPro" id="IPR045340">
    <property type="entry name" value="DUF6533"/>
</dbReference>
<dbReference type="OrthoDB" id="2679643at2759"/>